<name>A0A7W6JU27_9SPHN</name>
<feature type="transmembrane region" description="Helical" evidence="1">
    <location>
        <begin position="251"/>
        <end position="268"/>
    </location>
</feature>
<feature type="transmembrane region" description="Helical" evidence="1">
    <location>
        <begin position="12"/>
        <end position="31"/>
    </location>
</feature>
<gene>
    <name evidence="3" type="ORF">GGR46_002101</name>
</gene>
<dbReference type="GO" id="GO:0009103">
    <property type="term" value="P:lipopolysaccharide biosynthetic process"/>
    <property type="evidence" value="ECO:0007669"/>
    <property type="project" value="TreeGrafter"/>
</dbReference>
<feature type="transmembrane region" description="Helical" evidence="1">
    <location>
        <begin position="82"/>
        <end position="102"/>
    </location>
</feature>
<dbReference type="GO" id="GO:0016747">
    <property type="term" value="F:acyltransferase activity, transferring groups other than amino-acyl groups"/>
    <property type="evidence" value="ECO:0007669"/>
    <property type="project" value="InterPro"/>
</dbReference>
<keyword evidence="1" id="KW-0812">Transmembrane</keyword>
<feature type="transmembrane region" description="Helical" evidence="1">
    <location>
        <begin position="196"/>
        <end position="218"/>
    </location>
</feature>
<proteinExistence type="predicted"/>
<evidence type="ECO:0000256" key="1">
    <source>
        <dbReference type="SAM" id="Phobius"/>
    </source>
</evidence>
<sequence length="361" mass="39657">MKGPELKALTSVRGIAAWFVVFFHIRFALGLPDPEMHLLAKGYLAVDFFFLLSGFVIWMTWSERIRSGGLAAVPGFLQRRVARVWPLHLVMLGFGVAIAAALEWTGRGSDQFPWHELPLHVLLLQNWGFTPHLTWNDPAWSISCELAAYLLFPLLALAIDWRRVPSWAVIAAIAALFGLLHGVFASRGAWALGQEITSLGLIRCLLEFAAGTAVAALWLRWRDAWRVPALGSGALALAFAAGWALGLPETLAAPALFAALLLALALTSARKGNPLEAAPLHYLGEISYATYLSHYLLWFAFKLAFVRDTHAVPWPLVIGFLALVLLASVALYHLVERPAQRLVNGIRLRPAPSEALRSPRG</sequence>
<dbReference type="PANTHER" id="PTHR23028:SF53">
    <property type="entry name" value="ACYL_TRANSF_3 DOMAIN-CONTAINING PROTEIN"/>
    <property type="match status" value="1"/>
</dbReference>
<keyword evidence="4" id="KW-1185">Reference proteome</keyword>
<accession>A0A7W6JU27</accession>
<feature type="transmembrane region" description="Helical" evidence="1">
    <location>
        <begin position="166"/>
        <end position="184"/>
    </location>
</feature>
<protein>
    <submittedName>
        <fullName evidence="3">Peptidoglycan/LPS O-acetylase OafA/YrhL</fullName>
    </submittedName>
</protein>
<evidence type="ECO:0000313" key="4">
    <source>
        <dbReference type="Proteomes" id="UP000557392"/>
    </source>
</evidence>
<dbReference type="AlphaFoldDB" id="A0A7W6JU27"/>
<feature type="transmembrane region" description="Helical" evidence="1">
    <location>
        <begin position="43"/>
        <end position="61"/>
    </location>
</feature>
<dbReference type="RefSeq" id="WP_343058105.1">
    <property type="nucleotide sequence ID" value="NZ_JACIEH010000002.1"/>
</dbReference>
<dbReference type="Pfam" id="PF01757">
    <property type="entry name" value="Acyl_transf_3"/>
    <property type="match status" value="1"/>
</dbReference>
<dbReference type="InterPro" id="IPR002656">
    <property type="entry name" value="Acyl_transf_3_dom"/>
</dbReference>
<feature type="transmembrane region" description="Helical" evidence="1">
    <location>
        <begin position="139"/>
        <end position="159"/>
    </location>
</feature>
<feature type="transmembrane region" description="Helical" evidence="1">
    <location>
        <begin position="313"/>
        <end position="335"/>
    </location>
</feature>
<organism evidence="3 4">
    <name type="scientific">Sphingomonas kyeonggiensis</name>
    <dbReference type="NCBI Taxonomy" id="1268553"/>
    <lineage>
        <taxon>Bacteria</taxon>
        <taxon>Pseudomonadati</taxon>
        <taxon>Pseudomonadota</taxon>
        <taxon>Alphaproteobacteria</taxon>
        <taxon>Sphingomonadales</taxon>
        <taxon>Sphingomonadaceae</taxon>
        <taxon>Sphingomonas</taxon>
    </lineage>
</organism>
<reference evidence="3 4" key="1">
    <citation type="submission" date="2020-08" db="EMBL/GenBank/DDBJ databases">
        <title>Genomic Encyclopedia of Type Strains, Phase IV (KMG-IV): sequencing the most valuable type-strain genomes for metagenomic binning, comparative biology and taxonomic classification.</title>
        <authorList>
            <person name="Goeker M."/>
        </authorList>
    </citation>
    <scope>NUCLEOTIDE SEQUENCE [LARGE SCALE GENOMIC DNA]</scope>
    <source>
        <strain evidence="3 4">DSM 101806</strain>
    </source>
</reference>
<evidence type="ECO:0000313" key="3">
    <source>
        <dbReference type="EMBL" id="MBB4098537.1"/>
    </source>
</evidence>
<dbReference type="PANTHER" id="PTHR23028">
    <property type="entry name" value="ACETYLTRANSFERASE"/>
    <property type="match status" value="1"/>
</dbReference>
<keyword evidence="1" id="KW-1133">Transmembrane helix</keyword>
<feature type="transmembrane region" description="Helical" evidence="1">
    <location>
        <begin position="280"/>
        <end position="301"/>
    </location>
</feature>
<feature type="domain" description="Acyltransferase 3" evidence="2">
    <location>
        <begin position="8"/>
        <end position="333"/>
    </location>
</feature>
<dbReference type="GO" id="GO:0016020">
    <property type="term" value="C:membrane"/>
    <property type="evidence" value="ECO:0007669"/>
    <property type="project" value="TreeGrafter"/>
</dbReference>
<dbReference type="Proteomes" id="UP000557392">
    <property type="component" value="Unassembled WGS sequence"/>
</dbReference>
<dbReference type="EMBL" id="JACIEH010000002">
    <property type="protein sequence ID" value="MBB4098537.1"/>
    <property type="molecule type" value="Genomic_DNA"/>
</dbReference>
<comment type="caution">
    <text evidence="3">The sequence shown here is derived from an EMBL/GenBank/DDBJ whole genome shotgun (WGS) entry which is preliminary data.</text>
</comment>
<feature type="transmembrane region" description="Helical" evidence="1">
    <location>
        <begin position="225"/>
        <end position="245"/>
    </location>
</feature>
<dbReference type="InterPro" id="IPR050879">
    <property type="entry name" value="Acyltransferase_3"/>
</dbReference>
<keyword evidence="1" id="KW-0472">Membrane</keyword>
<evidence type="ECO:0000259" key="2">
    <source>
        <dbReference type="Pfam" id="PF01757"/>
    </source>
</evidence>